<dbReference type="InterPro" id="IPR029044">
    <property type="entry name" value="Nucleotide-diphossugar_trans"/>
</dbReference>
<sequence>MNNSTETTANDTYLDCLPFEASEIDSIKARAGSCGQAGFSGLHQAIAGQTPAASSAADDAILDSVEARLKAQWKQELEEGDLLSTDAQGRVCIRSMPPVTRSRMLPEPWRTNPVTRAWHSLLGRKHQERFAPAEEADAHAHWRKVGSFRRFILLILMIVQSVVAIWYMKQVLPYQGWALIDLSEVMQQGWAESFRQVLPYVLQTSILLLFAILFCWISAGFWTALMGFFQLLTGRDKYSISASTVGDEVIAPDARTALVMPIANEDVPRVFAGLRATYESLIATGQIEHFDVFVLSDSNDPDKCVAEQKAWLELCRDVGGYGKIFYRRRRRRVKRKSGNIDDFCRRWGSQYRYMVVLDADSVMSGECLSGLVRLMEANPRAGIIQTAPKASGMDTLYARLQQFATRVYGPLFTAGLHFWQLGESHYWGHNAIIRVKPFIDHCALAPLPGKGSFAGAILSHDFVEAALMRRAGWGVWIAYDLPGSYEELPPNLLDELKRDRRWCHGNLMNFRLFLVKGMHPVHRAVFLTGVMSYLSAPLWFLFLVLSTALLAVHKLMEPQYFFQPRQLFPVWPQWHPEQAIALFSTTIILLFLPKLLSVILIWAQGAKEYGGKIRLFISMLVEMLFSMLLAPVRMLFHTVFVTAAFLGWSVQWKSPQRDDDATSWSEAFRRHGLQMLLGIVWTAGVAWLDPRFLWWLSPIVISLMLSVPVSVISSRTSLGLAARRGKFFLIPEEYSPPRELVATDEYLQLNKSKELTHGFLQAAVDPIINALACAMARARHAKIISAAEVVREERIEQVLKDGPQKPNDAQWALLSDPVGMARLHLRIWQSSDYRVWLEAYKKDDVTAVPGLDQQEVAQPVLAVGLKNP</sequence>
<comment type="subcellular location">
    <subcellularLocation>
        <location evidence="1">Cell inner membrane</location>
        <topology evidence="1">Multi-pass membrane protein</topology>
    </subcellularLocation>
    <subcellularLocation>
        <location evidence="12">Cell membrane</location>
        <topology evidence="12">Multi-pass membrane protein</topology>
    </subcellularLocation>
</comment>
<keyword evidence="8 12" id="KW-0808">Transferase</keyword>
<keyword evidence="9 12" id="KW-0812">Transmembrane</keyword>
<evidence type="ECO:0000256" key="6">
    <source>
        <dbReference type="ARBA" id="ARBA00022519"/>
    </source>
</evidence>
<keyword evidence="6" id="KW-0997">Cell inner membrane</keyword>
<dbReference type="PANTHER" id="PTHR43867:SF5">
    <property type="entry name" value="GLUCANS BIOSYNTHESIS GLUCOSYLTRANSFERASE H"/>
    <property type="match status" value="1"/>
</dbReference>
<feature type="transmembrane region" description="Helical" evidence="12">
    <location>
        <begin position="613"/>
        <end position="629"/>
    </location>
</feature>
<dbReference type="GO" id="GO:0016758">
    <property type="term" value="F:hexosyltransferase activity"/>
    <property type="evidence" value="ECO:0007669"/>
    <property type="project" value="UniProtKB-UniRule"/>
</dbReference>
<evidence type="ECO:0000313" key="15">
    <source>
        <dbReference type="Proteomes" id="UP000549250"/>
    </source>
</evidence>
<dbReference type="Proteomes" id="UP000549250">
    <property type="component" value="Unassembled WGS sequence"/>
</dbReference>
<feature type="domain" description="Glycosyltransferase 2-like" evidence="13">
    <location>
        <begin position="259"/>
        <end position="439"/>
    </location>
</feature>
<comment type="function">
    <text evidence="12">Involved in the biosynthesis of osmoregulated periplasmic glucans (OPGs).</text>
</comment>
<dbReference type="CDD" id="cd04191">
    <property type="entry name" value="Glucan_BSP_MdoH"/>
    <property type="match status" value="1"/>
</dbReference>
<dbReference type="GO" id="GO:0009250">
    <property type="term" value="P:glucan biosynthetic process"/>
    <property type="evidence" value="ECO:0007669"/>
    <property type="project" value="UniProtKB-UniRule"/>
</dbReference>
<dbReference type="Gene3D" id="3.90.550.10">
    <property type="entry name" value="Spore Coat Polysaccharide Biosynthesis Protein SpsA, Chain A"/>
    <property type="match status" value="1"/>
</dbReference>
<dbReference type="EMBL" id="JACHXI010000002">
    <property type="protein sequence ID" value="MBB3102341.1"/>
    <property type="molecule type" value="Genomic_DNA"/>
</dbReference>
<feature type="transmembrane region" description="Helical" evidence="12">
    <location>
        <begin position="524"/>
        <end position="552"/>
    </location>
</feature>
<name>A0A839SYA9_AZOMA</name>
<evidence type="ECO:0000256" key="5">
    <source>
        <dbReference type="ARBA" id="ARBA00022475"/>
    </source>
</evidence>
<protein>
    <recommendedName>
        <fullName evidence="4 12">Glucans biosynthesis glucosyltransferase H</fullName>
        <ecNumber evidence="12">2.4.1.-</ecNumber>
    </recommendedName>
</protein>
<evidence type="ECO:0000256" key="10">
    <source>
        <dbReference type="ARBA" id="ARBA00022989"/>
    </source>
</evidence>
<dbReference type="Pfam" id="PF00535">
    <property type="entry name" value="Glycos_transf_2"/>
    <property type="match status" value="1"/>
</dbReference>
<feature type="transmembrane region" description="Helical" evidence="12">
    <location>
        <begin position="151"/>
        <end position="168"/>
    </location>
</feature>
<dbReference type="UniPathway" id="UPA00637"/>
<accession>A0A839SYA9</accession>
<keyword evidence="10 12" id="KW-1133">Transmembrane helix</keyword>
<dbReference type="NCBIfam" id="NF003955">
    <property type="entry name" value="PRK05454.1-1"/>
    <property type="match status" value="1"/>
</dbReference>
<proteinExistence type="inferred from homology"/>
<evidence type="ECO:0000256" key="1">
    <source>
        <dbReference type="ARBA" id="ARBA00004429"/>
    </source>
</evidence>
<dbReference type="InterPro" id="IPR001173">
    <property type="entry name" value="Glyco_trans_2-like"/>
</dbReference>
<evidence type="ECO:0000256" key="8">
    <source>
        <dbReference type="ARBA" id="ARBA00022679"/>
    </source>
</evidence>
<keyword evidence="7 12" id="KW-0328">Glycosyltransferase</keyword>
<dbReference type="AlphaFoldDB" id="A0A839SYA9"/>
<evidence type="ECO:0000256" key="11">
    <source>
        <dbReference type="ARBA" id="ARBA00023136"/>
    </source>
</evidence>
<dbReference type="NCBIfam" id="NF003962">
    <property type="entry name" value="PRK05454.2-5"/>
    <property type="match status" value="1"/>
</dbReference>
<dbReference type="InterPro" id="IPR023725">
    <property type="entry name" value="Glucans_biosynth_gluTrFase_H"/>
</dbReference>
<evidence type="ECO:0000256" key="7">
    <source>
        <dbReference type="ARBA" id="ARBA00022676"/>
    </source>
</evidence>
<dbReference type="InterPro" id="IPR050321">
    <property type="entry name" value="Glycosyltr_2/OpgH_subfam"/>
</dbReference>
<evidence type="ECO:0000313" key="14">
    <source>
        <dbReference type="EMBL" id="MBB3102341.1"/>
    </source>
</evidence>
<dbReference type="EC" id="2.4.1.-" evidence="12"/>
<dbReference type="SUPFAM" id="SSF53448">
    <property type="entry name" value="Nucleotide-diphospho-sugar transferases"/>
    <property type="match status" value="1"/>
</dbReference>
<keyword evidence="15" id="KW-1185">Reference proteome</keyword>
<dbReference type="HAMAP" id="MF_01072">
    <property type="entry name" value="MdoH_OpgH"/>
    <property type="match status" value="1"/>
</dbReference>
<dbReference type="NCBIfam" id="NF003958">
    <property type="entry name" value="PRK05454.2-1"/>
    <property type="match status" value="1"/>
</dbReference>
<feature type="transmembrane region" description="Helical" evidence="12">
    <location>
        <begin position="694"/>
        <end position="714"/>
    </location>
</feature>
<dbReference type="RefSeq" id="WP_183165336.1">
    <property type="nucleotide sequence ID" value="NZ_JACHXI010000002.1"/>
</dbReference>
<evidence type="ECO:0000256" key="4">
    <source>
        <dbReference type="ARBA" id="ARBA00020585"/>
    </source>
</evidence>
<keyword evidence="11 12" id="KW-0472">Membrane</keyword>
<evidence type="ECO:0000259" key="13">
    <source>
        <dbReference type="Pfam" id="PF00535"/>
    </source>
</evidence>
<organism evidence="14 15">
    <name type="scientific">Azomonas macrocytogenes</name>
    <name type="common">Azotobacter macrocytogenes</name>
    <dbReference type="NCBI Taxonomy" id="69962"/>
    <lineage>
        <taxon>Bacteria</taxon>
        <taxon>Pseudomonadati</taxon>
        <taxon>Pseudomonadota</taxon>
        <taxon>Gammaproteobacteria</taxon>
        <taxon>Pseudomonadales</taxon>
        <taxon>Pseudomonadaceae</taxon>
        <taxon>Azomonas</taxon>
    </lineage>
</organism>
<comment type="pathway">
    <text evidence="2 12">Glycan metabolism; osmoregulated periplasmic glucan (OPG) biosynthesis.</text>
</comment>
<dbReference type="PANTHER" id="PTHR43867">
    <property type="entry name" value="CELLULOSE SYNTHASE CATALYTIC SUBUNIT A [UDP-FORMING]"/>
    <property type="match status" value="1"/>
</dbReference>
<gene>
    <name evidence="12" type="primary">opgH</name>
    <name evidence="14" type="ORF">FHR87_000714</name>
</gene>
<evidence type="ECO:0000256" key="9">
    <source>
        <dbReference type="ARBA" id="ARBA00022692"/>
    </source>
</evidence>
<dbReference type="FunFam" id="3.90.550.10:FF:000047">
    <property type="entry name" value="Glucans biosynthesis glucosyltransferase H"/>
    <property type="match status" value="1"/>
</dbReference>
<evidence type="ECO:0000256" key="2">
    <source>
        <dbReference type="ARBA" id="ARBA00005001"/>
    </source>
</evidence>
<reference evidence="14 15" key="1">
    <citation type="submission" date="2020-08" db="EMBL/GenBank/DDBJ databases">
        <title>Genomic Encyclopedia of Type Strains, Phase III (KMG-III): the genomes of soil and plant-associated and newly described type strains.</title>
        <authorList>
            <person name="Whitman W."/>
        </authorList>
    </citation>
    <scope>NUCLEOTIDE SEQUENCE [LARGE SCALE GENOMIC DNA]</scope>
    <source>
        <strain evidence="14 15">CECT 4462</strain>
    </source>
</reference>
<feature type="transmembrane region" description="Helical" evidence="12">
    <location>
        <begin position="206"/>
        <end position="229"/>
    </location>
</feature>
<dbReference type="GO" id="GO:0005886">
    <property type="term" value="C:plasma membrane"/>
    <property type="evidence" value="ECO:0007669"/>
    <property type="project" value="UniProtKB-SubCell"/>
</dbReference>
<keyword evidence="5 12" id="KW-1003">Cell membrane</keyword>
<evidence type="ECO:0000256" key="3">
    <source>
        <dbReference type="ARBA" id="ARBA00009337"/>
    </source>
</evidence>
<feature type="transmembrane region" description="Helical" evidence="12">
    <location>
        <begin position="579"/>
        <end position="601"/>
    </location>
</feature>
<evidence type="ECO:0000256" key="12">
    <source>
        <dbReference type="HAMAP-Rule" id="MF_01072"/>
    </source>
</evidence>
<comment type="caution">
    <text evidence="14">The sequence shown here is derived from an EMBL/GenBank/DDBJ whole genome shotgun (WGS) entry which is preliminary data.</text>
</comment>
<comment type="similarity">
    <text evidence="3 12">Belongs to the glycosyltransferase 2 family. OpgH subfamily.</text>
</comment>